<feature type="domain" description="DUF1508" evidence="1">
    <location>
        <begin position="10"/>
        <end position="57"/>
    </location>
</feature>
<accession>A0ABP6YKP1</accession>
<evidence type="ECO:0000313" key="2">
    <source>
        <dbReference type="EMBL" id="GAA3583814.1"/>
    </source>
</evidence>
<sequence>MAGKFEVYEDKAGKFRFRLKAGNGEIVASGEAYETKASARAGCEAVQRAAEKASIVEKES</sequence>
<gene>
    <name evidence="2" type="ORF">GCM10022222_80720</name>
</gene>
<reference evidence="3" key="1">
    <citation type="journal article" date="2019" name="Int. J. Syst. Evol. Microbiol.">
        <title>The Global Catalogue of Microorganisms (GCM) 10K type strain sequencing project: providing services to taxonomists for standard genome sequencing and annotation.</title>
        <authorList>
            <consortium name="The Broad Institute Genomics Platform"/>
            <consortium name="The Broad Institute Genome Sequencing Center for Infectious Disease"/>
            <person name="Wu L."/>
            <person name="Ma J."/>
        </authorList>
    </citation>
    <scope>NUCLEOTIDE SEQUENCE [LARGE SCALE GENOMIC DNA]</scope>
    <source>
        <strain evidence="3">JCM 16898</strain>
    </source>
</reference>
<protein>
    <submittedName>
        <fullName evidence="2">YegP family protein</fullName>
    </submittedName>
</protein>
<organism evidence="2 3">
    <name type="scientific">Amycolatopsis ultiminotia</name>
    <dbReference type="NCBI Taxonomy" id="543629"/>
    <lineage>
        <taxon>Bacteria</taxon>
        <taxon>Bacillati</taxon>
        <taxon>Actinomycetota</taxon>
        <taxon>Actinomycetes</taxon>
        <taxon>Pseudonocardiales</taxon>
        <taxon>Pseudonocardiaceae</taxon>
        <taxon>Amycolatopsis</taxon>
    </lineage>
</organism>
<keyword evidence="3" id="KW-1185">Reference proteome</keyword>
<dbReference type="InterPro" id="IPR010879">
    <property type="entry name" value="DUF1508"/>
</dbReference>
<dbReference type="Proteomes" id="UP001500689">
    <property type="component" value="Unassembled WGS sequence"/>
</dbReference>
<dbReference type="SUPFAM" id="SSF160113">
    <property type="entry name" value="YegP-like"/>
    <property type="match status" value="1"/>
</dbReference>
<dbReference type="InterPro" id="IPR036913">
    <property type="entry name" value="YegP-like_sf"/>
</dbReference>
<dbReference type="RefSeq" id="WP_344868773.1">
    <property type="nucleotide sequence ID" value="NZ_BAAAZN010000028.1"/>
</dbReference>
<dbReference type="InterPro" id="IPR051141">
    <property type="entry name" value="UPF0339_domain"/>
</dbReference>
<dbReference type="PANTHER" id="PTHR40606">
    <property type="match status" value="1"/>
</dbReference>
<name>A0ABP6YKP1_9PSEU</name>
<dbReference type="EMBL" id="BAAAZN010000028">
    <property type="protein sequence ID" value="GAA3583814.1"/>
    <property type="molecule type" value="Genomic_DNA"/>
</dbReference>
<evidence type="ECO:0000259" key="1">
    <source>
        <dbReference type="Pfam" id="PF07411"/>
    </source>
</evidence>
<proteinExistence type="predicted"/>
<comment type="caution">
    <text evidence="2">The sequence shown here is derived from an EMBL/GenBank/DDBJ whole genome shotgun (WGS) entry which is preliminary data.</text>
</comment>
<dbReference type="PANTHER" id="PTHR40606:SF1">
    <property type="entry name" value="UPF0339 PROTEIN YEGP"/>
    <property type="match status" value="1"/>
</dbReference>
<dbReference type="Pfam" id="PF07411">
    <property type="entry name" value="DUF1508"/>
    <property type="match status" value="1"/>
</dbReference>
<dbReference type="Gene3D" id="2.30.29.80">
    <property type="match status" value="1"/>
</dbReference>
<evidence type="ECO:0000313" key="3">
    <source>
        <dbReference type="Proteomes" id="UP001500689"/>
    </source>
</evidence>